<keyword evidence="4" id="KW-0804">Transcription</keyword>
<dbReference type="PANTHER" id="PTHR37534">
    <property type="entry name" value="TRANSCRIPTIONAL ACTIVATOR PROTEIN UGA3"/>
    <property type="match status" value="1"/>
</dbReference>
<dbReference type="PROSITE" id="PS50048">
    <property type="entry name" value="ZN2_CY6_FUNGAL_2"/>
    <property type="match status" value="1"/>
</dbReference>
<evidence type="ECO:0000313" key="8">
    <source>
        <dbReference type="Proteomes" id="UP001172673"/>
    </source>
</evidence>
<feature type="domain" description="Zn(2)-C6 fungal-type" evidence="6">
    <location>
        <begin position="18"/>
        <end position="46"/>
    </location>
</feature>
<dbReference type="EMBL" id="JAPDRK010000008">
    <property type="protein sequence ID" value="KAJ9609478.1"/>
    <property type="molecule type" value="Genomic_DNA"/>
</dbReference>
<name>A0AA39CHY4_9EURO</name>
<dbReference type="AlphaFoldDB" id="A0AA39CHY4"/>
<proteinExistence type="predicted"/>
<dbReference type="GO" id="GO:0005634">
    <property type="term" value="C:nucleus"/>
    <property type="evidence" value="ECO:0007669"/>
    <property type="project" value="UniProtKB-SubCell"/>
</dbReference>
<dbReference type="GO" id="GO:0008270">
    <property type="term" value="F:zinc ion binding"/>
    <property type="evidence" value="ECO:0007669"/>
    <property type="project" value="InterPro"/>
</dbReference>
<dbReference type="InterPro" id="IPR036864">
    <property type="entry name" value="Zn2-C6_fun-type_DNA-bd_sf"/>
</dbReference>
<dbReference type="SUPFAM" id="SSF57701">
    <property type="entry name" value="Zn2/Cys6 DNA-binding domain"/>
    <property type="match status" value="1"/>
</dbReference>
<evidence type="ECO:0000256" key="3">
    <source>
        <dbReference type="ARBA" id="ARBA00023125"/>
    </source>
</evidence>
<evidence type="ECO:0000256" key="2">
    <source>
        <dbReference type="ARBA" id="ARBA00023015"/>
    </source>
</evidence>
<reference evidence="7" key="1">
    <citation type="submission" date="2022-10" db="EMBL/GenBank/DDBJ databases">
        <title>Culturing micro-colonial fungi from biological soil crusts in the Mojave desert and describing Neophaeococcomyces mojavensis, and introducing the new genera and species Taxawa tesnikishii.</title>
        <authorList>
            <person name="Kurbessoian T."/>
            <person name="Stajich J.E."/>
        </authorList>
    </citation>
    <scope>NUCLEOTIDE SEQUENCE</scope>
    <source>
        <strain evidence="7">TK_41</strain>
    </source>
</reference>
<dbReference type="CDD" id="cd00067">
    <property type="entry name" value="GAL4"/>
    <property type="match status" value="1"/>
</dbReference>
<evidence type="ECO:0000256" key="4">
    <source>
        <dbReference type="ARBA" id="ARBA00023163"/>
    </source>
</evidence>
<dbReference type="Proteomes" id="UP001172673">
    <property type="component" value="Unassembled WGS sequence"/>
</dbReference>
<dbReference type="GO" id="GO:0000976">
    <property type="term" value="F:transcription cis-regulatory region binding"/>
    <property type="evidence" value="ECO:0007669"/>
    <property type="project" value="TreeGrafter"/>
</dbReference>
<sequence length="544" mass="61594">MSLRMSSLDPNEPRAAKDCRTCNRRRIRCDRSLPTCKKCALKDLSCPGYGLRIQFGQGVASRGKLMGKALPIIEPAPQATLDETLSLRSLTPAEYINPNEEVESRETSLDTGTDPITVPDSLRNAFRSSYDERAFHNPFALNLDLSSYILPPYLQGRPVRELLHYHDHRVATLMPWVDSPNNPWRKLMLPLALQSPSQSLLLALLALSAEHYSSRPDVTWPEHDGFVSSNYRDRSLQILAQDLRTELGEDASPTRQAQASGILATILVLCNLEMIRCNTATWRVHWKAARTITRRWTAPHLPPTVLDETCRFLLKEAFIYDVFGSSTTFGDNDQIPSSVLTETDANVFTDWLQLVQDVTRAERARNDNPSASQTVPLDLQNMHSLQQRFEYARDRSRLFSQSFNFGMSDASHDFMVLIDIFHYAGLIYSFHALLDSQDPAVQAAIETNVGAVIDTIGQIQNTALYEHDLVWPLFMVGAQSRHNKSIQTFAETKLLEVMNSTGFSNCYPALDFLQRFWETDPSVIADWMQLARQESQQGQHFLVI</sequence>
<gene>
    <name evidence="7" type="ORF">H2200_005805</name>
</gene>
<dbReference type="Pfam" id="PF11951">
    <property type="entry name" value="Fungal_trans_2"/>
    <property type="match status" value="1"/>
</dbReference>
<evidence type="ECO:0000259" key="6">
    <source>
        <dbReference type="PROSITE" id="PS50048"/>
    </source>
</evidence>
<dbReference type="InterPro" id="IPR021858">
    <property type="entry name" value="Fun_TF"/>
</dbReference>
<evidence type="ECO:0000256" key="5">
    <source>
        <dbReference type="ARBA" id="ARBA00023242"/>
    </source>
</evidence>
<accession>A0AA39CHY4</accession>
<keyword evidence="2" id="KW-0805">Transcription regulation</keyword>
<dbReference type="PANTHER" id="PTHR37534:SF7">
    <property type="entry name" value="TRANSCRIPTIONAL ACTIVATOR PROTEIN UGA3"/>
    <property type="match status" value="1"/>
</dbReference>
<organism evidence="7 8">
    <name type="scientific">Cladophialophora chaetospira</name>
    <dbReference type="NCBI Taxonomy" id="386627"/>
    <lineage>
        <taxon>Eukaryota</taxon>
        <taxon>Fungi</taxon>
        <taxon>Dikarya</taxon>
        <taxon>Ascomycota</taxon>
        <taxon>Pezizomycotina</taxon>
        <taxon>Eurotiomycetes</taxon>
        <taxon>Chaetothyriomycetidae</taxon>
        <taxon>Chaetothyriales</taxon>
        <taxon>Herpotrichiellaceae</taxon>
        <taxon>Cladophialophora</taxon>
    </lineage>
</organism>
<dbReference type="Gene3D" id="4.10.240.10">
    <property type="entry name" value="Zn(2)-C6 fungal-type DNA-binding domain"/>
    <property type="match status" value="1"/>
</dbReference>
<protein>
    <recommendedName>
        <fullName evidence="6">Zn(2)-C6 fungal-type domain-containing protein</fullName>
    </recommendedName>
</protein>
<keyword evidence="3" id="KW-0238">DNA-binding</keyword>
<comment type="caution">
    <text evidence="7">The sequence shown here is derived from an EMBL/GenBank/DDBJ whole genome shotgun (WGS) entry which is preliminary data.</text>
</comment>
<evidence type="ECO:0000256" key="1">
    <source>
        <dbReference type="ARBA" id="ARBA00004123"/>
    </source>
</evidence>
<dbReference type="GO" id="GO:0000981">
    <property type="term" value="F:DNA-binding transcription factor activity, RNA polymerase II-specific"/>
    <property type="evidence" value="ECO:0007669"/>
    <property type="project" value="InterPro"/>
</dbReference>
<dbReference type="GO" id="GO:0045944">
    <property type="term" value="P:positive regulation of transcription by RNA polymerase II"/>
    <property type="evidence" value="ECO:0007669"/>
    <property type="project" value="TreeGrafter"/>
</dbReference>
<evidence type="ECO:0000313" key="7">
    <source>
        <dbReference type="EMBL" id="KAJ9609478.1"/>
    </source>
</evidence>
<comment type="subcellular location">
    <subcellularLocation>
        <location evidence="1">Nucleus</location>
    </subcellularLocation>
</comment>
<dbReference type="InterPro" id="IPR001138">
    <property type="entry name" value="Zn2Cys6_DnaBD"/>
</dbReference>
<keyword evidence="5" id="KW-0539">Nucleus</keyword>
<keyword evidence="8" id="KW-1185">Reference proteome</keyword>